<comment type="caution">
    <text evidence="1">The sequence shown here is derived from an EMBL/GenBank/DDBJ whole genome shotgun (WGS) entry which is preliminary data.</text>
</comment>
<dbReference type="Proteomes" id="UP000192247">
    <property type="component" value="Unassembled WGS sequence"/>
</dbReference>
<evidence type="ECO:0000313" key="2">
    <source>
        <dbReference type="Proteomes" id="UP000192247"/>
    </source>
</evidence>
<feature type="non-terminal residue" evidence="1">
    <location>
        <position position="1"/>
    </location>
</feature>
<evidence type="ECO:0000313" key="1">
    <source>
        <dbReference type="EMBL" id="OQR66394.1"/>
    </source>
</evidence>
<dbReference type="EMBL" id="MNPL01032662">
    <property type="protein sequence ID" value="OQR66394.1"/>
    <property type="molecule type" value="Genomic_DNA"/>
</dbReference>
<dbReference type="InParanoid" id="A0A1V9WYU9"/>
<gene>
    <name evidence="1" type="ORF">BIW11_14189</name>
</gene>
<reference evidence="1 2" key="1">
    <citation type="journal article" date="2017" name="Gigascience">
        <title>Draft genome of the honey bee ectoparasitic mite, Tropilaelaps mercedesae, is shaped by the parasitic life history.</title>
        <authorList>
            <person name="Dong X."/>
            <person name="Armstrong S.D."/>
            <person name="Xia D."/>
            <person name="Makepeace B.L."/>
            <person name="Darby A.C."/>
            <person name="Kadowaki T."/>
        </authorList>
    </citation>
    <scope>NUCLEOTIDE SEQUENCE [LARGE SCALE GENOMIC DNA]</scope>
    <source>
        <strain evidence="1">Wuxi-XJTLU</strain>
    </source>
</reference>
<keyword evidence="2" id="KW-1185">Reference proteome</keyword>
<organism evidence="1 2">
    <name type="scientific">Tropilaelaps mercedesae</name>
    <dbReference type="NCBI Taxonomy" id="418985"/>
    <lineage>
        <taxon>Eukaryota</taxon>
        <taxon>Metazoa</taxon>
        <taxon>Ecdysozoa</taxon>
        <taxon>Arthropoda</taxon>
        <taxon>Chelicerata</taxon>
        <taxon>Arachnida</taxon>
        <taxon>Acari</taxon>
        <taxon>Parasitiformes</taxon>
        <taxon>Mesostigmata</taxon>
        <taxon>Gamasina</taxon>
        <taxon>Dermanyssoidea</taxon>
        <taxon>Laelapidae</taxon>
        <taxon>Tropilaelaps</taxon>
    </lineage>
</organism>
<sequence>EKAVSARRSSTYVRCAIVEKLLILFDTSRQSNFVFPSLSYQRPSRTYMLCPYGSAIHRLLRLTQSHHSLLGVACLKAHHQKLPRITGAAAAASATKLKQQQQNRRNRRRPKTDTRFVVAIRPLLLPCDKQATNYH</sequence>
<protein>
    <submittedName>
        <fullName evidence="1">Uncharacterized protein</fullName>
    </submittedName>
</protein>
<name>A0A1V9WYU9_9ACAR</name>
<accession>A0A1V9WYU9</accession>
<dbReference type="AlphaFoldDB" id="A0A1V9WYU9"/>
<proteinExistence type="predicted"/>